<keyword evidence="2" id="KW-1133">Transmembrane helix</keyword>
<evidence type="ECO:0000256" key="1">
    <source>
        <dbReference type="SAM" id="MobiDB-lite"/>
    </source>
</evidence>
<dbReference type="AlphaFoldDB" id="A0A7S3BMX1"/>
<feature type="transmembrane region" description="Helical" evidence="2">
    <location>
        <begin position="396"/>
        <end position="414"/>
    </location>
</feature>
<feature type="transmembrane region" description="Helical" evidence="2">
    <location>
        <begin position="139"/>
        <end position="157"/>
    </location>
</feature>
<protein>
    <submittedName>
        <fullName evidence="3">Uncharacterized protein</fullName>
    </submittedName>
</protein>
<feature type="transmembrane region" description="Helical" evidence="2">
    <location>
        <begin position="66"/>
        <end position="86"/>
    </location>
</feature>
<dbReference type="EMBL" id="HBHY01010014">
    <property type="protein sequence ID" value="CAE0137544.1"/>
    <property type="molecule type" value="Transcribed_RNA"/>
</dbReference>
<gene>
    <name evidence="3" type="ORF">PSIN1315_LOCUS6459</name>
</gene>
<feature type="compositionally biased region" description="Low complexity" evidence="1">
    <location>
        <begin position="28"/>
        <end position="38"/>
    </location>
</feature>
<feature type="region of interest" description="Disordered" evidence="1">
    <location>
        <begin position="23"/>
        <end position="44"/>
    </location>
</feature>
<evidence type="ECO:0000313" key="3">
    <source>
        <dbReference type="EMBL" id="CAE0137544.1"/>
    </source>
</evidence>
<name>A0A7S3BMX1_9VIRI</name>
<proteinExistence type="predicted"/>
<feature type="transmembrane region" description="Helical" evidence="2">
    <location>
        <begin position="234"/>
        <end position="257"/>
    </location>
</feature>
<organism evidence="3">
    <name type="scientific">Prasinoderma singulare</name>
    <dbReference type="NCBI Taxonomy" id="676789"/>
    <lineage>
        <taxon>Eukaryota</taxon>
        <taxon>Viridiplantae</taxon>
        <taxon>Prasinodermophyta</taxon>
        <taxon>Prasinodermophyceae</taxon>
        <taxon>Prasinodermales</taxon>
        <taxon>Prasinodermaceae</taxon>
        <taxon>Prasinoderma</taxon>
    </lineage>
</organism>
<keyword evidence="2" id="KW-0812">Transmembrane</keyword>
<evidence type="ECO:0000256" key="2">
    <source>
        <dbReference type="SAM" id="Phobius"/>
    </source>
</evidence>
<feature type="transmembrane region" description="Helical" evidence="2">
    <location>
        <begin position="269"/>
        <end position="290"/>
    </location>
</feature>
<sequence>MLKEADFAAEGIVIPDVLAQQPQELPRRSSSVSGAGSAEADNPAPIAVSPRTVVATGVPGATSVEVAAFLGISVVTTFALFGHVFPKDVSISHGQRHLLLPFADDEGQTMLGSISAEPARDAQHESGLQWALRPGRLEIAGVLLLLALQFGYLFSAFKGIRHERKLGASVLDISGTHWSGQGYVNELRLSWMAPALKRVSLTSVAAAASYLIMIAACGTQLICAYWLNRPNASIYAVGYFIMARFAFNVSVCAYISLFGEPSFDTRFTALVLFLSRVACVGVFAATPAVITTSSLHWVAKCIWHASVIRSWSMTAFRLRIAGVDRLWAVRQVLFRKQAPDAGAASKLPHLRTRHGLALFIATHVAGVAVHALPAAIEALHPGLFKDVPQIVDGGSPATQLASAAAVLTLHIYGFRTMWHLRRRRARAA</sequence>
<accession>A0A7S3BMX1</accession>
<feature type="transmembrane region" description="Helical" evidence="2">
    <location>
        <begin position="356"/>
        <end position="376"/>
    </location>
</feature>
<feature type="transmembrane region" description="Helical" evidence="2">
    <location>
        <begin position="204"/>
        <end position="227"/>
    </location>
</feature>
<reference evidence="3" key="1">
    <citation type="submission" date="2021-01" db="EMBL/GenBank/DDBJ databases">
        <authorList>
            <person name="Corre E."/>
            <person name="Pelletier E."/>
            <person name="Niang G."/>
            <person name="Scheremetjew M."/>
            <person name="Finn R."/>
            <person name="Kale V."/>
            <person name="Holt S."/>
            <person name="Cochrane G."/>
            <person name="Meng A."/>
            <person name="Brown T."/>
            <person name="Cohen L."/>
        </authorList>
    </citation>
    <scope>NUCLEOTIDE SEQUENCE</scope>
    <source>
        <strain evidence="3">RCC927</strain>
    </source>
</reference>
<keyword evidence="2" id="KW-0472">Membrane</keyword>